<keyword evidence="6 8" id="KW-0315">Glutamine amidotransferase</keyword>
<dbReference type="PROSITE" id="PS51278">
    <property type="entry name" value="GATASE_TYPE_2"/>
    <property type="match status" value="1"/>
</dbReference>
<comment type="similarity">
    <text evidence="2">Belongs to the asparagine synthetase family.</text>
</comment>
<proteinExistence type="inferred from homology"/>
<dbReference type="InterPro" id="IPR029055">
    <property type="entry name" value="Ntn_hydrolases_N"/>
</dbReference>
<dbReference type="Gene3D" id="3.60.20.10">
    <property type="entry name" value="Glutamine Phosphoribosylpyrophosphate, subunit 1, domain 1"/>
    <property type="match status" value="1"/>
</dbReference>
<dbReference type="AlphaFoldDB" id="A0A330HVA1"/>
<dbReference type="CDD" id="cd00712">
    <property type="entry name" value="AsnB"/>
    <property type="match status" value="1"/>
</dbReference>
<dbReference type="Proteomes" id="UP000251558">
    <property type="component" value="Unassembled WGS sequence"/>
</dbReference>
<dbReference type="InterPro" id="IPR006426">
    <property type="entry name" value="Asn_synth_AEB"/>
</dbReference>
<evidence type="ECO:0000259" key="11">
    <source>
        <dbReference type="PROSITE" id="PS51278"/>
    </source>
</evidence>
<comment type="pathway">
    <text evidence="1">Amino-acid biosynthesis; L-asparagine biosynthesis; L-asparagine from L-aspartate (L-Gln route): step 1/1.</text>
</comment>
<protein>
    <recommendedName>
        <fullName evidence="3">asparagine synthase (glutamine-hydrolyzing)</fullName>
        <ecNumber evidence="3">6.3.5.4</ecNumber>
    </recommendedName>
</protein>
<evidence type="ECO:0000313" key="13">
    <source>
        <dbReference type="Proteomes" id="UP000251558"/>
    </source>
</evidence>
<feature type="binding site" evidence="9">
    <location>
        <position position="101"/>
    </location>
    <ligand>
        <name>L-glutamine</name>
        <dbReference type="ChEBI" id="CHEBI:58359"/>
    </ligand>
</feature>
<name>A0A330HVA1_9HYPH</name>
<feature type="site" description="Important for beta-aspartyl-AMP intermediate formation" evidence="10">
    <location>
        <position position="375"/>
    </location>
</feature>
<dbReference type="Gene3D" id="3.40.50.620">
    <property type="entry name" value="HUPs"/>
    <property type="match status" value="2"/>
</dbReference>
<gene>
    <name evidence="12" type="primary">asnB</name>
    <name evidence="12" type="ORF">DPM33_01075</name>
</gene>
<evidence type="ECO:0000256" key="9">
    <source>
        <dbReference type="PIRSR" id="PIRSR001589-2"/>
    </source>
</evidence>
<evidence type="ECO:0000256" key="8">
    <source>
        <dbReference type="PIRSR" id="PIRSR001589-1"/>
    </source>
</evidence>
<feature type="active site" description="For GATase activity" evidence="8">
    <location>
        <position position="2"/>
    </location>
</feature>
<dbReference type="CDD" id="cd01991">
    <property type="entry name" value="Asn_synthase_B_C"/>
    <property type="match status" value="1"/>
</dbReference>
<keyword evidence="12" id="KW-0436">Ligase</keyword>
<dbReference type="InterPro" id="IPR017932">
    <property type="entry name" value="GATase_2_dom"/>
</dbReference>
<feature type="domain" description="Glutamine amidotransferase type-2" evidence="11">
    <location>
        <begin position="2"/>
        <end position="215"/>
    </location>
</feature>
<evidence type="ECO:0000256" key="1">
    <source>
        <dbReference type="ARBA" id="ARBA00005187"/>
    </source>
</evidence>
<dbReference type="Pfam" id="PF00733">
    <property type="entry name" value="Asn_synthase"/>
    <property type="match status" value="1"/>
</dbReference>
<organism evidence="12 13">
    <name type="scientific">Mesorhizobium hawassense</name>
    <dbReference type="NCBI Taxonomy" id="1209954"/>
    <lineage>
        <taxon>Bacteria</taxon>
        <taxon>Pseudomonadati</taxon>
        <taxon>Pseudomonadota</taxon>
        <taxon>Alphaproteobacteria</taxon>
        <taxon>Hyphomicrobiales</taxon>
        <taxon>Phyllobacteriaceae</taxon>
        <taxon>Mesorhizobium</taxon>
    </lineage>
</organism>
<keyword evidence="13" id="KW-1185">Reference proteome</keyword>
<dbReference type="EMBL" id="QMBP01000001">
    <property type="protein sequence ID" value="RAZ92526.1"/>
    <property type="molecule type" value="Genomic_DNA"/>
</dbReference>
<keyword evidence="8" id="KW-0061">Asparagine biosynthesis</keyword>
<dbReference type="OrthoDB" id="9763290at2"/>
<evidence type="ECO:0000256" key="4">
    <source>
        <dbReference type="ARBA" id="ARBA00022741"/>
    </source>
</evidence>
<evidence type="ECO:0000256" key="7">
    <source>
        <dbReference type="ARBA" id="ARBA00048741"/>
    </source>
</evidence>
<dbReference type="InterPro" id="IPR014729">
    <property type="entry name" value="Rossmann-like_a/b/a_fold"/>
</dbReference>
<evidence type="ECO:0000256" key="10">
    <source>
        <dbReference type="PIRSR" id="PIRSR001589-3"/>
    </source>
</evidence>
<dbReference type="RefSeq" id="WP_112095055.1">
    <property type="nucleotide sequence ID" value="NZ_QMBP01000001.1"/>
</dbReference>
<evidence type="ECO:0000313" key="12">
    <source>
        <dbReference type="EMBL" id="RAZ92526.1"/>
    </source>
</evidence>
<keyword evidence="5 9" id="KW-0067">ATP-binding</keyword>
<dbReference type="SUPFAM" id="SSF56235">
    <property type="entry name" value="N-terminal nucleophile aminohydrolases (Ntn hydrolases)"/>
    <property type="match status" value="1"/>
</dbReference>
<dbReference type="InterPro" id="IPR033738">
    <property type="entry name" value="AsnB_N"/>
</dbReference>
<dbReference type="EC" id="6.3.5.4" evidence="3"/>
<accession>A0A330HVA1</accession>
<dbReference type="Pfam" id="PF13537">
    <property type="entry name" value="GATase_7"/>
    <property type="match status" value="1"/>
</dbReference>
<comment type="catalytic activity">
    <reaction evidence="7">
        <text>L-aspartate + L-glutamine + ATP + H2O = L-asparagine + L-glutamate + AMP + diphosphate + H(+)</text>
        <dbReference type="Rhea" id="RHEA:12228"/>
        <dbReference type="ChEBI" id="CHEBI:15377"/>
        <dbReference type="ChEBI" id="CHEBI:15378"/>
        <dbReference type="ChEBI" id="CHEBI:29985"/>
        <dbReference type="ChEBI" id="CHEBI:29991"/>
        <dbReference type="ChEBI" id="CHEBI:30616"/>
        <dbReference type="ChEBI" id="CHEBI:33019"/>
        <dbReference type="ChEBI" id="CHEBI:58048"/>
        <dbReference type="ChEBI" id="CHEBI:58359"/>
        <dbReference type="ChEBI" id="CHEBI:456215"/>
        <dbReference type="EC" id="6.3.5.4"/>
    </reaction>
</comment>
<dbReference type="GO" id="GO:0005829">
    <property type="term" value="C:cytosol"/>
    <property type="evidence" value="ECO:0007669"/>
    <property type="project" value="TreeGrafter"/>
</dbReference>
<keyword evidence="4 9" id="KW-0547">Nucleotide-binding</keyword>
<evidence type="ECO:0000256" key="3">
    <source>
        <dbReference type="ARBA" id="ARBA00012737"/>
    </source>
</evidence>
<keyword evidence="8" id="KW-0028">Amino-acid biosynthesis</keyword>
<dbReference type="GO" id="GO:0005524">
    <property type="term" value="F:ATP binding"/>
    <property type="evidence" value="ECO:0007669"/>
    <property type="project" value="UniProtKB-KW"/>
</dbReference>
<dbReference type="InterPro" id="IPR001962">
    <property type="entry name" value="Asn_synthase"/>
</dbReference>
<dbReference type="GO" id="GO:0004066">
    <property type="term" value="F:asparagine synthase (glutamine-hydrolyzing) activity"/>
    <property type="evidence" value="ECO:0007669"/>
    <property type="project" value="UniProtKB-EC"/>
</dbReference>
<evidence type="ECO:0000256" key="6">
    <source>
        <dbReference type="ARBA" id="ARBA00022962"/>
    </source>
</evidence>
<dbReference type="PANTHER" id="PTHR43284:SF1">
    <property type="entry name" value="ASPARAGINE SYNTHETASE"/>
    <property type="match status" value="1"/>
</dbReference>
<dbReference type="SUPFAM" id="SSF52402">
    <property type="entry name" value="Adenine nucleotide alpha hydrolases-like"/>
    <property type="match status" value="1"/>
</dbReference>
<sequence length="674" mass="75076">MCGIAGIVALNATAKPPSREALLRMAGALAHRGPDERGLYRDRRAGLAHARLSVVDLQHGQQPLADADGLTWIVFNGEIFNYLDLRDRLIALGHRFRTRCDTEVVLHAYQEWGQAAFERMNGQWALAIWDQVAGRLVLSRDRYGICPLHFCEHGGRLLFASEVKAIFAAEAAIPRAFDPAGLDQTFTLWTAVAPQNVFQGIQEVRPGHVRVYEKGVAREYAFWQPRFPEIEGGQEGDRFDGSLDDAVEEVRSALEAATALRMVQADVPVGCYLSGGLDSSLVATLGRRFAGERFQTFSLRFADAEYDETDFQRLVAARTKSEHHEIVVSRGDIAAVFPEVVRHTERPVLRTAPAPLFLLSRLVREHGIKVVLTGEGADEMFAGYDLFREGKVRRFWGRQPASTRRARLLERLYPYLSRSPVHQQALARQFFGRNIQAHDAPGFAHDTRWRTTSAVKRLFCPDIRAASERRDAVGELISTMPAEFARWSPLAQDQYLEIRTLMSSYLLSSQGDRMLMAHSIEGRFPFLDDNVAALANALPDAYKLRGLDEKHVLKRVAAPILPPEVVARKKQPYRAPNALSFFAGGAPAYIREALSETALRAAGVFDPQSVTRLVGKCQARTGDGDMSNSDNMALVGVLSTQLLHQQFVATRPAGVTEPDLSIDVDYEHRERVPA</sequence>
<dbReference type="InterPro" id="IPR051786">
    <property type="entry name" value="ASN_synthetase/amidase"/>
</dbReference>
<dbReference type="GO" id="GO:0006529">
    <property type="term" value="P:asparagine biosynthetic process"/>
    <property type="evidence" value="ECO:0007669"/>
    <property type="project" value="UniProtKB-KW"/>
</dbReference>
<comment type="caution">
    <text evidence="12">The sequence shown here is derived from an EMBL/GenBank/DDBJ whole genome shotgun (WGS) entry which is preliminary data.</text>
</comment>
<reference evidence="12 13" key="1">
    <citation type="submission" date="2018-07" db="EMBL/GenBank/DDBJ databases">
        <title>Diversity of Mesorhizobium strains in Brazil.</title>
        <authorList>
            <person name="Helene L.C.F."/>
            <person name="Dall'Agnol R."/>
            <person name="Delamuta J.R.M."/>
            <person name="Hungria M."/>
        </authorList>
    </citation>
    <scope>NUCLEOTIDE SEQUENCE [LARGE SCALE GENOMIC DNA]</scope>
    <source>
        <strain evidence="12 13">AC99b</strain>
    </source>
</reference>
<evidence type="ECO:0000256" key="5">
    <source>
        <dbReference type="ARBA" id="ARBA00022840"/>
    </source>
</evidence>
<evidence type="ECO:0000256" key="2">
    <source>
        <dbReference type="ARBA" id="ARBA00005752"/>
    </source>
</evidence>
<dbReference type="PIRSF" id="PIRSF001589">
    <property type="entry name" value="Asn_synthetase_glu-h"/>
    <property type="match status" value="1"/>
</dbReference>
<dbReference type="NCBIfam" id="TIGR01536">
    <property type="entry name" value="asn_synth_AEB"/>
    <property type="match status" value="1"/>
</dbReference>
<dbReference type="PANTHER" id="PTHR43284">
    <property type="entry name" value="ASPARAGINE SYNTHETASE (GLUTAMINE-HYDROLYZING)"/>
    <property type="match status" value="1"/>
</dbReference>